<accession>A0A5M6CDS5</accession>
<dbReference type="InterPro" id="IPR015942">
    <property type="entry name" value="Asp/Glu/hydantoin_racemase"/>
</dbReference>
<dbReference type="EMBL" id="CP144055">
    <property type="protein sequence ID" value="WWD18479.1"/>
    <property type="molecule type" value="Genomic_DNA"/>
</dbReference>
<dbReference type="InterPro" id="IPR052186">
    <property type="entry name" value="Hydantoin_racemase-like"/>
</dbReference>
<dbReference type="OrthoDB" id="412018at2759"/>
<evidence type="ECO:0000313" key="2">
    <source>
        <dbReference type="EMBL" id="WWD18479.1"/>
    </source>
</evidence>
<reference evidence="2" key="2">
    <citation type="submission" date="2024-01" db="EMBL/GenBank/DDBJ databases">
        <title>Comparative genomics of Cryptococcus and Kwoniella reveals pathogenesis evolution and contrasting modes of karyotype evolution via chromosome fusion or intercentromeric recombination.</title>
        <authorList>
            <person name="Coelho M.A."/>
            <person name="David-Palma M."/>
            <person name="Shea T."/>
            <person name="Bowers K."/>
            <person name="McGinley-Smith S."/>
            <person name="Mohammad A.W."/>
            <person name="Gnirke A."/>
            <person name="Yurkov A.M."/>
            <person name="Nowrousian M."/>
            <person name="Sun S."/>
            <person name="Cuomo C.A."/>
            <person name="Heitman J."/>
        </authorList>
    </citation>
    <scope>NUCLEOTIDE SEQUENCE</scope>
    <source>
        <strain evidence="2">CBS 12478</strain>
    </source>
</reference>
<dbReference type="AlphaFoldDB" id="A0A5M6CDS5"/>
<organism evidence="2 3">
    <name type="scientific">Kwoniella shandongensis</name>
    <dbReference type="NCBI Taxonomy" id="1734106"/>
    <lineage>
        <taxon>Eukaryota</taxon>
        <taxon>Fungi</taxon>
        <taxon>Dikarya</taxon>
        <taxon>Basidiomycota</taxon>
        <taxon>Agaricomycotina</taxon>
        <taxon>Tremellomycetes</taxon>
        <taxon>Tremellales</taxon>
        <taxon>Cryptococcaceae</taxon>
        <taxon>Kwoniella</taxon>
    </lineage>
</organism>
<reference evidence="2" key="1">
    <citation type="submission" date="2017-08" db="EMBL/GenBank/DDBJ databases">
        <authorList>
            <person name="Cuomo C."/>
            <person name="Billmyre B."/>
            <person name="Heitman J."/>
        </authorList>
    </citation>
    <scope>NUCLEOTIDE SEQUENCE</scope>
    <source>
        <strain evidence="2">CBS 12478</strain>
    </source>
</reference>
<dbReference type="PANTHER" id="PTHR28047">
    <property type="entry name" value="PROTEIN DCG1"/>
    <property type="match status" value="1"/>
</dbReference>
<dbReference type="GeneID" id="43585420"/>
<keyword evidence="3" id="KW-1185">Reference proteome</keyword>
<protein>
    <submittedName>
        <fullName evidence="2">Uncharacterized protein</fullName>
    </submittedName>
</protein>
<evidence type="ECO:0000313" key="3">
    <source>
        <dbReference type="Proteomes" id="UP000322225"/>
    </source>
</evidence>
<name>A0A5M6CDS5_9TREE</name>
<dbReference type="Proteomes" id="UP000322225">
    <property type="component" value="Chromosome 5"/>
</dbReference>
<evidence type="ECO:0000256" key="1">
    <source>
        <dbReference type="ARBA" id="ARBA00038414"/>
    </source>
</evidence>
<dbReference type="GO" id="GO:0047661">
    <property type="term" value="F:amino-acid racemase activity"/>
    <property type="evidence" value="ECO:0007669"/>
    <property type="project" value="InterPro"/>
</dbReference>
<dbReference type="PANTHER" id="PTHR28047:SF5">
    <property type="entry name" value="PROTEIN DCG1"/>
    <property type="match status" value="1"/>
</dbReference>
<dbReference type="InterPro" id="IPR053714">
    <property type="entry name" value="Iso_Racemase_Enz_sf"/>
</dbReference>
<dbReference type="KEGG" id="ksn:43585420"/>
<dbReference type="RefSeq" id="XP_031864207.1">
    <property type="nucleotide sequence ID" value="XM_032001317.1"/>
</dbReference>
<dbReference type="Gene3D" id="3.40.50.12500">
    <property type="match status" value="1"/>
</dbReference>
<sequence>MLDNVLSLGVDTSPIRILYINPNSTTSFTTETHSFLSSSLPRESVLIHLYTAPLPAPPSIDGTLDGILSTQVILQHLGYDTETSTPSDRGKSVKQKLAGYSAVVVGCFSSHPLVPALREILGMGKDVPRVVGILEASIWFAMQLGPTFGIATTGPQWEPLFDEAVRTLGISPTRYTGTKGTGFNAISLHGDGPSSALLEASTSLVERGAKVIVLGCAGMAPMRADLEDKIAQRAGFPVPVVDGVQAAIDMAIGFARMGLAPTF</sequence>
<dbReference type="Pfam" id="PF01177">
    <property type="entry name" value="Asp_Glu_race"/>
    <property type="match status" value="1"/>
</dbReference>
<proteinExistence type="inferred from homology"/>
<gene>
    <name evidence="2" type="ORF">CI109_102931</name>
</gene>
<comment type="similarity">
    <text evidence="1">Belongs to the HyuE racemase family.</text>
</comment>